<dbReference type="SUPFAM" id="SSF50952">
    <property type="entry name" value="Soluble quinoprotein glucose dehydrogenase"/>
    <property type="match status" value="1"/>
</dbReference>
<dbReference type="Pfam" id="PF07995">
    <property type="entry name" value="GSDH"/>
    <property type="match status" value="1"/>
</dbReference>
<dbReference type="SUPFAM" id="SSF103647">
    <property type="entry name" value="TSP type-3 repeat"/>
    <property type="match status" value="1"/>
</dbReference>
<dbReference type="STRING" id="228959.SAMN05421797_103167"/>
<evidence type="ECO:0000259" key="3">
    <source>
        <dbReference type="Pfam" id="PF07995"/>
    </source>
</evidence>
<dbReference type="InterPro" id="IPR011043">
    <property type="entry name" value="Gal_Oxase/kelch_b-propeller"/>
</dbReference>
<dbReference type="AlphaFoldDB" id="A0A1N6VL06"/>
<dbReference type="Gene3D" id="2.120.10.30">
    <property type="entry name" value="TolB, C-terminal domain"/>
    <property type="match status" value="1"/>
</dbReference>
<keyword evidence="6" id="KW-1185">Reference proteome</keyword>
<dbReference type="GO" id="GO:0005509">
    <property type="term" value="F:calcium ion binding"/>
    <property type="evidence" value="ECO:0007669"/>
    <property type="project" value="InterPro"/>
</dbReference>
<dbReference type="Proteomes" id="UP000186953">
    <property type="component" value="Unassembled WGS sequence"/>
</dbReference>
<evidence type="ECO:0000313" key="5">
    <source>
        <dbReference type="EMBL" id="SIQ78479.1"/>
    </source>
</evidence>
<dbReference type="Pfam" id="PF17164">
    <property type="entry name" value="DUF5122"/>
    <property type="match status" value="1"/>
</dbReference>
<organism evidence="5 6">
    <name type="scientific">Maribacter ulvicola</name>
    <dbReference type="NCBI Taxonomy" id="228959"/>
    <lineage>
        <taxon>Bacteria</taxon>
        <taxon>Pseudomonadati</taxon>
        <taxon>Bacteroidota</taxon>
        <taxon>Flavobacteriia</taxon>
        <taxon>Flavobacteriales</taxon>
        <taxon>Flavobacteriaceae</taxon>
        <taxon>Maribacter</taxon>
    </lineage>
</organism>
<dbReference type="InterPro" id="IPR028974">
    <property type="entry name" value="TSP_type-3_rpt"/>
</dbReference>
<feature type="domain" description="Secretion system C-terminal sorting" evidence="4">
    <location>
        <begin position="1123"/>
        <end position="1192"/>
    </location>
</feature>
<dbReference type="GO" id="GO:0007155">
    <property type="term" value="P:cell adhesion"/>
    <property type="evidence" value="ECO:0007669"/>
    <property type="project" value="InterPro"/>
</dbReference>
<reference evidence="6" key="1">
    <citation type="submission" date="2017-01" db="EMBL/GenBank/DDBJ databases">
        <authorList>
            <person name="Varghese N."/>
            <person name="Submissions S."/>
        </authorList>
    </citation>
    <scope>NUCLEOTIDE SEQUENCE [LARGE SCALE GENOMIC DNA]</scope>
    <source>
        <strain evidence="6">DSM 15366</strain>
    </source>
</reference>
<feature type="compositionally biased region" description="Low complexity" evidence="2">
    <location>
        <begin position="923"/>
        <end position="938"/>
    </location>
</feature>
<dbReference type="Gene3D" id="4.10.1080.10">
    <property type="entry name" value="TSP type-3 repeat"/>
    <property type="match status" value="1"/>
</dbReference>
<accession>A0A1N6VL06</accession>
<name>A0A1N6VL06_9FLAO</name>
<dbReference type="InterPro" id="IPR011042">
    <property type="entry name" value="6-blade_b-propeller_TolB-like"/>
</dbReference>
<dbReference type="PANTHER" id="PTHR19328:SF75">
    <property type="entry name" value="ALDOSE SUGAR DEHYDROGENASE YLII"/>
    <property type="match status" value="1"/>
</dbReference>
<dbReference type="InterPro" id="IPR013431">
    <property type="entry name" value="Delta_60_rpt"/>
</dbReference>
<feature type="compositionally biased region" description="Polar residues" evidence="2">
    <location>
        <begin position="902"/>
        <end position="912"/>
    </location>
</feature>
<dbReference type="Pfam" id="PF02412">
    <property type="entry name" value="TSP_3"/>
    <property type="match status" value="3"/>
</dbReference>
<dbReference type="SUPFAM" id="SSF75011">
    <property type="entry name" value="3-carboxy-cis,cis-mucoante lactonizing enzyme"/>
    <property type="match status" value="1"/>
</dbReference>
<protein>
    <submittedName>
        <fullName evidence="5">Por secretion system C-terminal sorting domain-containing protein</fullName>
    </submittedName>
</protein>
<feature type="domain" description="Glucose/Sorbosone dehydrogenase" evidence="3">
    <location>
        <begin position="39"/>
        <end position="398"/>
    </location>
</feature>
<evidence type="ECO:0000259" key="4">
    <source>
        <dbReference type="Pfam" id="PF18962"/>
    </source>
</evidence>
<dbReference type="InterPro" id="IPR026444">
    <property type="entry name" value="Secre_tail"/>
</dbReference>
<gene>
    <name evidence="5" type="ORF">SAMN05421797_103167</name>
</gene>
<evidence type="ECO:0000313" key="6">
    <source>
        <dbReference type="Proteomes" id="UP000186953"/>
    </source>
</evidence>
<evidence type="ECO:0000256" key="1">
    <source>
        <dbReference type="ARBA" id="ARBA00022729"/>
    </source>
</evidence>
<dbReference type="Pfam" id="PF18962">
    <property type="entry name" value="Por_Secre_tail"/>
    <property type="match status" value="1"/>
</dbReference>
<sequence>MFPTKPINFFLFLTLQLTFSSILCQTSYKEAFPNLSFNFPVEIQNSADNSDRIFVVEQPGLIKVFPNKENVTVQEQKTFLDISSTVAYSSGQEIGLLGLAFHPNYESNGYIFIYYIDKPSTYRINLARYKVDSSNPNLIDSSSKTIIAQFTKNQSDSNHNGGKIAFGPDGYLYISVGDGGGGGDPKGNGQNLNTVFGSLLRIDVDLDGNNPLETNPELPNGKYEIPSDNPRVGQTGLDELYAWGIRNTWKFSFDPTGTLWGSDVGQNSYEEINIITKGGNYGWNKFEANTEPSYGNGTSLSTTPDIKPIFFYDHSASDVSITGGYTYRGSLTNNSLKNKYIYGDYVSGRVWALEYDATNGSTSNELLFKTNGAFISSFGEDEDGELYFSDYGSNAKLFKLTETISGPVATPVDGIGEWKPLASGTNGIVEAIATSTSGESYIAGSFSTAGGISVSALATLSTTNEWGFLGSDIEGSILTTAVAPDGTLYIGGEFTAIAGIQANNIAKWNGSAWSALSSGTNGPITTMQVNENGALFIGGIFTTAGGLNANNIAKWENNSWNLLTDSATNISGTNNDVRSIHIDEDKVYIGGNFDTAGGIATARIARWDGSNWSALGTGTSGYVQAINSAGEYLYVGGNFALAGDKTVNRIARYHKKNNTWEALGTGVSGNVNAITSAGSYIYVGGTFDTASDNGTIDKIVKNIARWSSQEGWEALGSGTNVGVNTRVNTLQFIKNGTELLVGGNFSSAGNISANNIAVWGAVLCTDESVVPHYAINGTWESGNSDLTITEGDDITLSVLPNNISFTITLPDGSIVANDYVIENIDSSKSGTYIFTTSEGCTNTLSLTVSTTANDEDDDNDGILNVNDICPNTVNGATVNENGCSSDQLNNKEDDDNDGVINANDNCPNTANGATVDENGCSSDQLKNNGDNDNDGVLNENDDCPNTANGATVDENGCSITSYPANQFKITSTGASCINSANGSILIESITNEEFTATINGVDSNSTIVFSETLSITNLEKGTYTLCLTSIGEKYYQSCSTIVITEPLPLNVLLDLDPETNSVNLKMSGAEEYTIQVNAKSFKTKKELINIPLLDETNTISVSTNQLCQGTYEEIIYLKNTPIIYPNPVGNHLSIDLKSLTIDKLEIAIFTESGLLVHSDNYKVEQSIIEINTSLLSSGVYFLRLKGDSLNKSFKLLKQ</sequence>
<feature type="region of interest" description="Disordered" evidence="2">
    <location>
        <begin position="883"/>
        <end position="947"/>
    </location>
</feature>
<dbReference type="InterPro" id="IPR003367">
    <property type="entry name" value="Thrombospondin_3-like_rpt"/>
</dbReference>
<dbReference type="EMBL" id="FTMA01000003">
    <property type="protein sequence ID" value="SIQ78479.1"/>
    <property type="molecule type" value="Genomic_DNA"/>
</dbReference>
<keyword evidence="1" id="KW-0732">Signal</keyword>
<dbReference type="InterPro" id="IPR012938">
    <property type="entry name" value="Glc/Sorbosone_DH"/>
</dbReference>
<dbReference type="InterPro" id="IPR011041">
    <property type="entry name" value="Quinoprot_gluc/sorb_DH_b-prop"/>
</dbReference>
<dbReference type="NCBIfam" id="TIGR04183">
    <property type="entry name" value="Por_Secre_tail"/>
    <property type="match status" value="1"/>
</dbReference>
<dbReference type="SUPFAM" id="SSF50965">
    <property type="entry name" value="Galactose oxidase, central domain"/>
    <property type="match status" value="1"/>
</dbReference>
<dbReference type="OrthoDB" id="9761875at2"/>
<evidence type="ECO:0000256" key="2">
    <source>
        <dbReference type="SAM" id="MobiDB-lite"/>
    </source>
</evidence>
<proteinExistence type="predicted"/>
<dbReference type="RefSeq" id="WP_076548556.1">
    <property type="nucleotide sequence ID" value="NZ_FTMA01000003.1"/>
</dbReference>
<dbReference type="PANTHER" id="PTHR19328">
    <property type="entry name" value="HEDGEHOG-INTERACTING PROTEIN"/>
    <property type="match status" value="1"/>
</dbReference>